<organism evidence="2 3">
    <name type="scientific">Salinimonas sediminis</name>
    <dbReference type="NCBI Taxonomy" id="2303538"/>
    <lineage>
        <taxon>Bacteria</taxon>
        <taxon>Pseudomonadati</taxon>
        <taxon>Pseudomonadota</taxon>
        <taxon>Gammaproteobacteria</taxon>
        <taxon>Alteromonadales</taxon>
        <taxon>Alteromonadaceae</taxon>
        <taxon>Alteromonas/Salinimonas group</taxon>
        <taxon>Salinimonas</taxon>
    </lineage>
</organism>
<dbReference type="EMBL" id="CP031769">
    <property type="protein sequence ID" value="AXR04962.1"/>
    <property type="molecule type" value="Genomic_DNA"/>
</dbReference>
<name>A0A346NHF5_9ALTE</name>
<dbReference type="AlphaFoldDB" id="A0A346NHF5"/>
<dbReference type="RefSeq" id="WP_117314941.1">
    <property type="nucleotide sequence ID" value="NZ_CP031769.1"/>
</dbReference>
<dbReference type="OrthoDB" id="5769175at2"/>
<accession>A0A346NHF5</accession>
<evidence type="ECO:0000256" key="1">
    <source>
        <dbReference type="SAM" id="MobiDB-lite"/>
    </source>
</evidence>
<dbReference type="Proteomes" id="UP000262073">
    <property type="component" value="Chromosome"/>
</dbReference>
<gene>
    <name evidence="2" type="ORF">D0Y50_00400</name>
</gene>
<keyword evidence="3" id="KW-1185">Reference proteome</keyword>
<reference evidence="2 3" key="1">
    <citation type="submission" date="2018-08" db="EMBL/GenBank/DDBJ databases">
        <title>Salinimonas sediminis sp. nov., a piezophilic bacterium isolated from a deep-sea sediment sample from the New Britain Trench.</title>
        <authorList>
            <person name="Cao J."/>
        </authorList>
    </citation>
    <scope>NUCLEOTIDE SEQUENCE [LARGE SCALE GENOMIC DNA]</scope>
    <source>
        <strain evidence="2 3">N102</strain>
    </source>
</reference>
<proteinExistence type="predicted"/>
<feature type="compositionally biased region" description="Polar residues" evidence="1">
    <location>
        <begin position="136"/>
        <end position="157"/>
    </location>
</feature>
<dbReference type="KEGG" id="salm:D0Y50_00400"/>
<protein>
    <submittedName>
        <fullName evidence="2">Uncharacterized protein</fullName>
    </submittedName>
</protein>
<sequence length="304" mass="31437">MLNFDLFGPQTMAPTTAPDLSVSSSSATSVAAEAGFAQLFNLLSNGAPPSASDSSDVDKPEAQTAGEGALNALQQQFMDTMGLGSLGEDLPSMGEVDAGISNLQNRFLAILQHDLMQSAASAAVQPVKMAVPASEPNASLSSAPTTSSGFNKENEGTNNPVVDAQLTPATTGWHAVLDYAFGQNGPDINDGFDALNLLNHIPVVADIYQQSSATQVSVVSDLAGSFLYGGPTGLAYSALDLTVEGITGRSITQNMWQLGYDLLFSGNAPASDEVNSALSGAISKSEKSISSRAYAFARRQFAAD</sequence>
<feature type="region of interest" description="Disordered" evidence="1">
    <location>
        <begin position="135"/>
        <end position="157"/>
    </location>
</feature>
<evidence type="ECO:0000313" key="3">
    <source>
        <dbReference type="Proteomes" id="UP000262073"/>
    </source>
</evidence>
<evidence type="ECO:0000313" key="2">
    <source>
        <dbReference type="EMBL" id="AXR04962.1"/>
    </source>
</evidence>